<feature type="non-terminal residue" evidence="3">
    <location>
        <position position="121"/>
    </location>
</feature>
<dbReference type="STRING" id="1314783.A0A165M5I4"/>
<feature type="domain" description="DUF6535" evidence="2">
    <location>
        <begin position="2"/>
        <end position="121"/>
    </location>
</feature>
<reference evidence="3 4" key="1">
    <citation type="journal article" date="2016" name="Mol. Biol. Evol.">
        <title>Comparative Genomics of Early-Diverging Mushroom-Forming Fungi Provides Insights into the Origins of Lignocellulose Decay Capabilities.</title>
        <authorList>
            <person name="Nagy L.G."/>
            <person name="Riley R."/>
            <person name="Tritt A."/>
            <person name="Adam C."/>
            <person name="Daum C."/>
            <person name="Floudas D."/>
            <person name="Sun H."/>
            <person name="Yadav J.S."/>
            <person name="Pangilinan J."/>
            <person name="Larsson K.H."/>
            <person name="Matsuura K."/>
            <person name="Barry K."/>
            <person name="Labutti K."/>
            <person name="Kuo R."/>
            <person name="Ohm R.A."/>
            <person name="Bhattacharya S.S."/>
            <person name="Shirouzu T."/>
            <person name="Yoshinaga Y."/>
            <person name="Martin F.M."/>
            <person name="Grigoriev I.V."/>
            <person name="Hibbett D.S."/>
        </authorList>
    </citation>
    <scope>NUCLEOTIDE SEQUENCE [LARGE SCALE GENOMIC DNA]</scope>
    <source>
        <strain evidence="3 4">L-15889</strain>
    </source>
</reference>
<dbReference type="Proteomes" id="UP000076727">
    <property type="component" value="Unassembled WGS sequence"/>
</dbReference>
<dbReference type="EMBL" id="KV429109">
    <property type="protein sequence ID" value="KZT65253.1"/>
    <property type="molecule type" value="Genomic_DNA"/>
</dbReference>
<keyword evidence="1" id="KW-1133">Transmembrane helix</keyword>
<evidence type="ECO:0000313" key="4">
    <source>
        <dbReference type="Proteomes" id="UP000076727"/>
    </source>
</evidence>
<proteinExistence type="predicted"/>
<name>A0A165M5I4_9APHY</name>
<keyword evidence="1" id="KW-0472">Membrane</keyword>
<sequence>MYVKQASKWRRNFIKKWDKEMESLLLFATLFSAVVTAFVVLAYPALCPDSGTASLDALEQIIDILRQNQATGPSNNATAPLSGEVTFHPKGYAVRVNSFWFGSLVISVSVAFLTILAKQWL</sequence>
<evidence type="ECO:0000259" key="2">
    <source>
        <dbReference type="Pfam" id="PF20153"/>
    </source>
</evidence>
<keyword evidence="4" id="KW-1185">Reference proteome</keyword>
<evidence type="ECO:0000313" key="3">
    <source>
        <dbReference type="EMBL" id="KZT65253.1"/>
    </source>
</evidence>
<keyword evidence="1" id="KW-0812">Transmembrane</keyword>
<dbReference type="AlphaFoldDB" id="A0A165M5I4"/>
<dbReference type="Pfam" id="PF20153">
    <property type="entry name" value="DUF6535"/>
    <property type="match status" value="1"/>
</dbReference>
<accession>A0A165M5I4</accession>
<organism evidence="3 4">
    <name type="scientific">Daedalea quercina L-15889</name>
    <dbReference type="NCBI Taxonomy" id="1314783"/>
    <lineage>
        <taxon>Eukaryota</taxon>
        <taxon>Fungi</taxon>
        <taxon>Dikarya</taxon>
        <taxon>Basidiomycota</taxon>
        <taxon>Agaricomycotina</taxon>
        <taxon>Agaricomycetes</taxon>
        <taxon>Polyporales</taxon>
        <taxon>Fomitopsis</taxon>
    </lineage>
</organism>
<protein>
    <recommendedName>
        <fullName evidence="2">DUF6535 domain-containing protein</fullName>
    </recommendedName>
</protein>
<gene>
    <name evidence="3" type="ORF">DAEQUDRAFT_697500</name>
</gene>
<dbReference type="OrthoDB" id="3269725at2759"/>
<feature type="transmembrane region" description="Helical" evidence="1">
    <location>
        <begin position="99"/>
        <end position="117"/>
    </location>
</feature>
<evidence type="ECO:0000256" key="1">
    <source>
        <dbReference type="SAM" id="Phobius"/>
    </source>
</evidence>
<dbReference type="InterPro" id="IPR045338">
    <property type="entry name" value="DUF6535"/>
</dbReference>